<evidence type="ECO:0000256" key="3">
    <source>
        <dbReference type="ARBA" id="ARBA00023274"/>
    </source>
</evidence>
<evidence type="ECO:0000256" key="1">
    <source>
        <dbReference type="ARBA" id="ARBA00010834"/>
    </source>
</evidence>
<keyword evidence="3" id="KW-0687">Ribonucleoprotein</keyword>
<proteinExistence type="inferred from homology"/>
<dbReference type="InterPro" id="IPR030826">
    <property type="entry name" value="Ribosomal_bTHX/bTHXc/bTHXm"/>
</dbReference>
<feature type="compositionally biased region" description="Basic residues" evidence="4">
    <location>
        <begin position="1"/>
        <end position="12"/>
    </location>
</feature>
<dbReference type="InterPro" id="IPR031414">
    <property type="entry name" value="Ribosomal_bTHX"/>
</dbReference>
<gene>
    <name evidence="5" type="ORF">PFY12_07255</name>
</gene>
<reference evidence="5 6" key="1">
    <citation type="submission" date="2023-01" db="EMBL/GenBank/DDBJ databases">
        <title>Complete genome of Chryseobacterium camelliae VAN22-5A.</title>
        <authorList>
            <person name="Zong G."/>
            <person name="Cao G."/>
        </authorList>
    </citation>
    <scope>NUCLEOTIDE SEQUENCE [LARGE SCALE GENOMIC DNA]</scope>
    <source>
        <strain evidence="5 6">VAN22-5A</strain>
    </source>
</reference>
<dbReference type="EMBL" id="CP115859">
    <property type="protein sequence ID" value="WBV61905.1"/>
    <property type="molecule type" value="Genomic_DNA"/>
</dbReference>
<dbReference type="Proteomes" id="UP001210978">
    <property type="component" value="Chromosome"/>
</dbReference>
<evidence type="ECO:0000256" key="4">
    <source>
        <dbReference type="SAM" id="MobiDB-lite"/>
    </source>
</evidence>
<dbReference type="RefSeq" id="WP_271150157.1">
    <property type="nucleotide sequence ID" value="NZ_CP115859.1"/>
</dbReference>
<evidence type="ECO:0000256" key="2">
    <source>
        <dbReference type="ARBA" id="ARBA00022980"/>
    </source>
</evidence>
<name>A0ABY7QQH8_9FLAO</name>
<accession>A0ABY7QQH8</accession>
<dbReference type="NCBIfam" id="TIGR04560">
    <property type="entry name" value="ribo_THX"/>
    <property type="match status" value="1"/>
</dbReference>
<dbReference type="GO" id="GO:0005840">
    <property type="term" value="C:ribosome"/>
    <property type="evidence" value="ECO:0007669"/>
    <property type="project" value="UniProtKB-KW"/>
</dbReference>
<evidence type="ECO:0000313" key="6">
    <source>
        <dbReference type="Proteomes" id="UP001210978"/>
    </source>
</evidence>
<evidence type="ECO:0000313" key="5">
    <source>
        <dbReference type="EMBL" id="WBV61905.1"/>
    </source>
</evidence>
<dbReference type="Pfam" id="PF17070">
    <property type="entry name" value="Thx"/>
    <property type="match status" value="1"/>
</dbReference>
<organism evidence="5 6">
    <name type="scientific">Chryseobacterium camelliae</name>
    <dbReference type="NCBI Taxonomy" id="1265445"/>
    <lineage>
        <taxon>Bacteria</taxon>
        <taxon>Pseudomonadati</taxon>
        <taxon>Bacteroidota</taxon>
        <taxon>Flavobacteriia</taxon>
        <taxon>Flavobacteriales</taxon>
        <taxon>Weeksellaceae</taxon>
        <taxon>Chryseobacterium group</taxon>
        <taxon>Chryseobacterium</taxon>
    </lineage>
</organism>
<feature type="region of interest" description="Disordered" evidence="4">
    <location>
        <begin position="1"/>
        <end position="39"/>
    </location>
</feature>
<keyword evidence="2 5" id="KW-0689">Ribosomal protein</keyword>
<protein>
    <submittedName>
        <fullName evidence="5">30S ribosomal protein THX</fullName>
    </submittedName>
</protein>
<keyword evidence="6" id="KW-1185">Reference proteome</keyword>
<comment type="similarity">
    <text evidence="1">Belongs to the bacterial ribosomal protein bTHX family.</text>
</comment>
<sequence>MGKGDKKSRRGKINNGSYGKRRPKKTSKSVAAPEEKAKK</sequence>